<keyword evidence="3" id="KW-0378">Hydrolase</keyword>
<comment type="subunit">
    <text evidence="1">Binds to the N-terminal domain of the chaperone ClpA.</text>
</comment>
<evidence type="ECO:0000313" key="3">
    <source>
        <dbReference type="EMBL" id="TQL72355.1"/>
    </source>
</evidence>
<feature type="domain" description="Adaptor protein ClpS core" evidence="2">
    <location>
        <begin position="25"/>
        <end position="95"/>
    </location>
</feature>
<keyword evidence="3" id="KW-0645">Protease</keyword>
<dbReference type="PANTHER" id="PTHR33473:SF19">
    <property type="entry name" value="ATP-DEPENDENT CLP PROTEASE ADAPTER PROTEIN CLPS"/>
    <property type="match status" value="1"/>
</dbReference>
<reference evidence="3 4" key="1">
    <citation type="submission" date="2019-06" db="EMBL/GenBank/DDBJ databases">
        <title>Sequencing the genomes of 1000 actinobacteria strains.</title>
        <authorList>
            <person name="Klenk H.-P."/>
        </authorList>
    </citation>
    <scope>NUCLEOTIDE SEQUENCE [LARGE SCALE GENOMIC DNA]</scope>
    <source>
        <strain evidence="3 4">DSM 24083</strain>
    </source>
</reference>
<dbReference type="GO" id="GO:0006508">
    <property type="term" value="P:proteolysis"/>
    <property type="evidence" value="ECO:0007669"/>
    <property type="project" value="UniProtKB-UniRule"/>
</dbReference>
<dbReference type="AlphaFoldDB" id="A0A543AIG5"/>
<protein>
    <recommendedName>
        <fullName evidence="1">ATP-dependent Clp protease adapter protein ClpS</fullName>
    </recommendedName>
</protein>
<dbReference type="RefSeq" id="WP_141865411.1">
    <property type="nucleotide sequence ID" value="NZ_BAABAN010000006.1"/>
</dbReference>
<evidence type="ECO:0000259" key="2">
    <source>
        <dbReference type="Pfam" id="PF02617"/>
    </source>
</evidence>
<dbReference type="Gene3D" id="3.30.1390.10">
    <property type="match status" value="1"/>
</dbReference>
<dbReference type="Pfam" id="PF02617">
    <property type="entry name" value="ClpS"/>
    <property type="match status" value="1"/>
</dbReference>
<dbReference type="Proteomes" id="UP000319746">
    <property type="component" value="Unassembled WGS sequence"/>
</dbReference>
<dbReference type="EMBL" id="VFOU01000002">
    <property type="protein sequence ID" value="TQL72355.1"/>
    <property type="molecule type" value="Genomic_DNA"/>
</dbReference>
<dbReference type="InterPro" id="IPR014719">
    <property type="entry name" value="Ribosomal_bL12_C/ClpS-like"/>
</dbReference>
<sequence length="100" mass="11174">MGMSITCAVDIDPDIAVKETTSVAEPWKVLVWNDPVNLMSYVTYVFRTYFGFSASVAHKLMLQVHHEGKAVVANGTKEEAERHVAAMHGFGLWATYEQNQ</sequence>
<comment type="similarity">
    <text evidence="1">Belongs to the ClpS family.</text>
</comment>
<keyword evidence="4" id="KW-1185">Reference proteome</keyword>
<evidence type="ECO:0000256" key="1">
    <source>
        <dbReference type="HAMAP-Rule" id="MF_00302"/>
    </source>
</evidence>
<gene>
    <name evidence="1" type="primary">clpS</name>
    <name evidence="3" type="ORF">FB556_1000</name>
</gene>
<comment type="caution">
    <text evidence="3">The sequence shown here is derived from an EMBL/GenBank/DDBJ whole genome shotgun (WGS) entry which is preliminary data.</text>
</comment>
<dbReference type="HAMAP" id="MF_00302">
    <property type="entry name" value="ClpS"/>
    <property type="match status" value="1"/>
</dbReference>
<evidence type="ECO:0000313" key="4">
    <source>
        <dbReference type="Proteomes" id="UP000319746"/>
    </source>
</evidence>
<accession>A0A543AIG5</accession>
<dbReference type="GO" id="GO:0008233">
    <property type="term" value="F:peptidase activity"/>
    <property type="evidence" value="ECO:0007669"/>
    <property type="project" value="UniProtKB-KW"/>
</dbReference>
<dbReference type="InterPro" id="IPR003769">
    <property type="entry name" value="ClpS_core"/>
</dbReference>
<dbReference type="InterPro" id="IPR022935">
    <property type="entry name" value="ClpS"/>
</dbReference>
<proteinExistence type="inferred from homology"/>
<dbReference type="OrthoDB" id="162238at2"/>
<name>A0A543AIG5_9MICC</name>
<dbReference type="GO" id="GO:0030163">
    <property type="term" value="P:protein catabolic process"/>
    <property type="evidence" value="ECO:0007669"/>
    <property type="project" value="InterPro"/>
</dbReference>
<comment type="function">
    <text evidence="1">Involved in the modulation of the specificity of the ClpAP-mediated ATP-dependent protein degradation.</text>
</comment>
<dbReference type="NCBIfam" id="NF000668">
    <property type="entry name" value="PRK00033.1-1"/>
    <property type="match status" value="1"/>
</dbReference>
<dbReference type="SUPFAM" id="SSF54736">
    <property type="entry name" value="ClpS-like"/>
    <property type="match status" value="1"/>
</dbReference>
<dbReference type="PANTHER" id="PTHR33473">
    <property type="entry name" value="ATP-DEPENDENT CLP PROTEASE ADAPTER PROTEIN CLPS1, CHLOROPLASTIC"/>
    <property type="match status" value="1"/>
</dbReference>
<organism evidence="3 4">
    <name type="scientific">Enteractinococcus coprophilus</name>
    <dbReference type="NCBI Taxonomy" id="1027633"/>
    <lineage>
        <taxon>Bacteria</taxon>
        <taxon>Bacillati</taxon>
        <taxon>Actinomycetota</taxon>
        <taxon>Actinomycetes</taxon>
        <taxon>Micrococcales</taxon>
        <taxon>Micrococcaceae</taxon>
    </lineage>
</organism>